<feature type="transmembrane region" description="Helical" evidence="1">
    <location>
        <begin position="157"/>
        <end position="190"/>
    </location>
</feature>
<evidence type="ECO:0000313" key="5">
    <source>
        <dbReference type="EMBL" id="MRZ56836.1"/>
    </source>
</evidence>
<dbReference type="PANTHER" id="PTHR40076:SF1">
    <property type="entry name" value="MEMBRANE PROTEIN"/>
    <property type="match status" value="1"/>
</dbReference>
<proteinExistence type="predicted"/>
<evidence type="ECO:0000313" key="4">
    <source>
        <dbReference type="EMBL" id="MRY94011.1"/>
    </source>
</evidence>
<feature type="domain" description="DUF7847" evidence="2">
    <location>
        <begin position="106"/>
        <end position="201"/>
    </location>
</feature>
<name>A0A173VDL5_PARDI</name>
<dbReference type="AlphaFoldDB" id="A0A173VDL5"/>
<evidence type="ECO:0000313" key="6">
    <source>
        <dbReference type="EMBL" id="MSB74542.1"/>
    </source>
</evidence>
<feature type="transmembrane region" description="Helical" evidence="1">
    <location>
        <begin position="20"/>
        <end position="42"/>
    </location>
</feature>
<evidence type="ECO:0000313" key="7">
    <source>
        <dbReference type="Proteomes" id="UP000095591"/>
    </source>
</evidence>
<sequence>MEPKFIISEVFSTAWKGTKSQLWILAGLLIGYCILSFTLTAFAMPMQSSIIGKIIVNVISALFSIIFSLGYMKNIFQALDGEEPQFSAYGQQTKNIITYFLASLITGFVVLAGFLFFIIPGIYLALRLQFFQAFIIEENAGIIESLHKSWEITKGQALPLFILALVMIGILILGCILFGIGIFVAVPLIYMMYGYVFRKLNTPLQILE</sequence>
<protein>
    <submittedName>
        <fullName evidence="3">Predicted integral membrane protein</fullName>
    </submittedName>
</protein>
<dbReference type="InterPro" id="IPR057169">
    <property type="entry name" value="DUF7847"/>
</dbReference>
<accession>A0A173VDL5</accession>
<reference evidence="8 9" key="2">
    <citation type="journal article" date="2019" name="Nat. Med.">
        <title>A library of human gut bacterial isolates paired with longitudinal multiomics data enables mechanistic microbiome research.</title>
        <authorList>
            <person name="Poyet M."/>
            <person name="Groussin M."/>
            <person name="Gibbons S.M."/>
            <person name="Avila-Pacheco J."/>
            <person name="Jiang X."/>
            <person name="Kearney S.M."/>
            <person name="Perrotta A.R."/>
            <person name="Berdy B."/>
            <person name="Zhao S."/>
            <person name="Lieberman T.D."/>
            <person name="Swanson P.K."/>
            <person name="Smith M."/>
            <person name="Roesemann S."/>
            <person name="Alexander J.E."/>
            <person name="Rich S.A."/>
            <person name="Livny J."/>
            <person name="Vlamakis H."/>
            <person name="Clish C."/>
            <person name="Bullock K."/>
            <person name="Deik A."/>
            <person name="Scott J."/>
            <person name="Pierce K.A."/>
            <person name="Xavier R.J."/>
            <person name="Alm E.J."/>
        </authorList>
    </citation>
    <scope>NUCLEOTIDE SEQUENCE [LARGE SCALE GENOMIC DNA]</scope>
    <source>
        <strain evidence="5 8">BIOML-A2</strain>
        <strain evidence="6 9">BIOML-A20</strain>
        <strain evidence="4 10">BIOML-A9</strain>
    </source>
</reference>
<evidence type="ECO:0000256" key="1">
    <source>
        <dbReference type="SAM" id="Phobius"/>
    </source>
</evidence>
<dbReference type="Proteomes" id="UP000095591">
    <property type="component" value="Unassembled WGS sequence"/>
</dbReference>
<keyword evidence="1" id="KW-1133">Transmembrane helix</keyword>
<dbReference type="Proteomes" id="UP000432516">
    <property type="component" value="Unassembled WGS sequence"/>
</dbReference>
<feature type="transmembrane region" description="Helical" evidence="1">
    <location>
        <begin position="54"/>
        <end position="76"/>
    </location>
</feature>
<dbReference type="Proteomes" id="UP000461276">
    <property type="component" value="Unassembled WGS sequence"/>
</dbReference>
<evidence type="ECO:0000259" key="2">
    <source>
        <dbReference type="Pfam" id="PF25231"/>
    </source>
</evidence>
<keyword evidence="1" id="KW-0472">Membrane</keyword>
<evidence type="ECO:0000313" key="10">
    <source>
        <dbReference type="Proteomes" id="UP000461276"/>
    </source>
</evidence>
<evidence type="ECO:0000313" key="3">
    <source>
        <dbReference type="EMBL" id="CUN24880.1"/>
    </source>
</evidence>
<keyword evidence="1" id="KW-0812">Transmembrane</keyword>
<dbReference type="OrthoDB" id="1100003at2"/>
<dbReference type="OMA" id="WQAMETS"/>
<evidence type="ECO:0000313" key="8">
    <source>
        <dbReference type="Proteomes" id="UP000432516"/>
    </source>
</evidence>
<dbReference type="RefSeq" id="WP_005855391.1">
    <property type="nucleotide sequence ID" value="NZ_BQOC01000001.1"/>
</dbReference>
<dbReference type="PANTHER" id="PTHR40076">
    <property type="entry name" value="MEMBRANE PROTEIN-RELATED"/>
    <property type="match status" value="1"/>
</dbReference>
<feature type="transmembrane region" description="Helical" evidence="1">
    <location>
        <begin position="96"/>
        <end position="126"/>
    </location>
</feature>
<reference evidence="3 7" key="1">
    <citation type="submission" date="2015-09" db="EMBL/GenBank/DDBJ databases">
        <authorList>
            <consortium name="Pathogen Informatics"/>
        </authorList>
    </citation>
    <scope>NUCLEOTIDE SEQUENCE [LARGE SCALE GENOMIC DNA]</scope>
    <source>
        <strain evidence="3 7">2789STDY5608872</strain>
    </source>
</reference>
<dbReference type="Proteomes" id="UP000441609">
    <property type="component" value="Unassembled WGS sequence"/>
</dbReference>
<dbReference type="EMBL" id="WKMY01000007">
    <property type="protein sequence ID" value="MRY94011.1"/>
    <property type="molecule type" value="Genomic_DNA"/>
</dbReference>
<gene>
    <name evidence="3" type="ORF">ERS852429_02872</name>
    <name evidence="4" type="ORF">GKD67_12395</name>
    <name evidence="5" type="ORF">GKD68_19240</name>
    <name evidence="6" type="ORF">GKD70_14835</name>
</gene>
<dbReference type="EMBL" id="CYXP01000007">
    <property type="protein sequence ID" value="CUN24880.1"/>
    <property type="molecule type" value="Genomic_DNA"/>
</dbReference>
<dbReference type="InterPro" id="IPR010380">
    <property type="entry name" value="DUF975"/>
</dbReference>
<dbReference type="EMBL" id="WKNE01000022">
    <property type="protein sequence ID" value="MRZ56836.1"/>
    <property type="molecule type" value="Genomic_DNA"/>
</dbReference>
<dbReference type="EMBL" id="WKMO01000013">
    <property type="protein sequence ID" value="MSB74542.1"/>
    <property type="molecule type" value="Genomic_DNA"/>
</dbReference>
<organism evidence="3 7">
    <name type="scientific">Parabacteroides distasonis</name>
    <dbReference type="NCBI Taxonomy" id="823"/>
    <lineage>
        <taxon>Bacteria</taxon>
        <taxon>Pseudomonadati</taxon>
        <taxon>Bacteroidota</taxon>
        <taxon>Bacteroidia</taxon>
        <taxon>Bacteroidales</taxon>
        <taxon>Tannerellaceae</taxon>
        <taxon>Parabacteroides</taxon>
    </lineage>
</organism>
<dbReference type="Pfam" id="PF25231">
    <property type="entry name" value="DUF7847"/>
    <property type="match status" value="1"/>
</dbReference>
<evidence type="ECO:0000313" key="9">
    <source>
        <dbReference type="Proteomes" id="UP000441609"/>
    </source>
</evidence>